<feature type="compositionally biased region" description="Gly residues" evidence="1">
    <location>
        <begin position="198"/>
        <end position="208"/>
    </location>
</feature>
<feature type="compositionally biased region" description="Polar residues" evidence="1">
    <location>
        <begin position="128"/>
        <end position="139"/>
    </location>
</feature>
<dbReference type="Proteomes" id="UP000326924">
    <property type="component" value="Unassembled WGS sequence"/>
</dbReference>
<sequence length="242" mass="25255">MEPDTTDTSPVFSNIRASDSQPYAPPPPQPQVVHYHGQVVLNNYYCYGFPPPPPPPPPPGPGRVLDAAALATLGWELVTVPVPQPCAVAGSGVRRLIEPNGRLQELHNEPLETFRVSSPSRAEHHPSNCYSCMSPSHSSGHAKDKKDAWTSPPAVSVKSANADASSHSRKKGKGKEKERDSRPANNTENAGSSSGSNGKDGGGWNDGGEAGKDDTKSAAGDGGWNDGGDDAKSAAGDGGWNC</sequence>
<comment type="caution">
    <text evidence="2">The sequence shown here is derived from an EMBL/GenBank/DDBJ whole genome shotgun (WGS) entry which is preliminary data.</text>
</comment>
<gene>
    <name evidence="2" type="ORF">FN846DRAFT_907942</name>
</gene>
<organism evidence="2 3">
    <name type="scientific">Sphaerosporella brunnea</name>
    <dbReference type="NCBI Taxonomy" id="1250544"/>
    <lineage>
        <taxon>Eukaryota</taxon>
        <taxon>Fungi</taxon>
        <taxon>Dikarya</taxon>
        <taxon>Ascomycota</taxon>
        <taxon>Pezizomycotina</taxon>
        <taxon>Pezizomycetes</taxon>
        <taxon>Pezizales</taxon>
        <taxon>Pyronemataceae</taxon>
        <taxon>Sphaerosporella</taxon>
    </lineage>
</organism>
<dbReference type="EMBL" id="VXIS01000113">
    <property type="protein sequence ID" value="KAA8903972.1"/>
    <property type="molecule type" value="Genomic_DNA"/>
</dbReference>
<feature type="region of interest" description="Disordered" evidence="1">
    <location>
        <begin position="1"/>
        <end position="29"/>
    </location>
</feature>
<dbReference type="AlphaFoldDB" id="A0A5J5ETY8"/>
<reference evidence="2 3" key="1">
    <citation type="submission" date="2019-09" db="EMBL/GenBank/DDBJ databases">
        <title>Draft genome of the ectomycorrhizal ascomycete Sphaerosporella brunnea.</title>
        <authorList>
            <consortium name="DOE Joint Genome Institute"/>
            <person name="Benucci G.M."/>
            <person name="Marozzi G."/>
            <person name="Antonielli L."/>
            <person name="Sanchez S."/>
            <person name="Marco P."/>
            <person name="Wang X."/>
            <person name="Falini L.B."/>
            <person name="Barry K."/>
            <person name="Haridas S."/>
            <person name="Lipzen A."/>
            <person name="Labutti K."/>
            <person name="Grigoriev I.V."/>
            <person name="Murat C."/>
            <person name="Martin F."/>
            <person name="Albertini E."/>
            <person name="Donnini D."/>
            <person name="Bonito G."/>
        </authorList>
    </citation>
    <scope>NUCLEOTIDE SEQUENCE [LARGE SCALE GENOMIC DNA]</scope>
    <source>
        <strain evidence="2 3">Sb_GMNB300</strain>
    </source>
</reference>
<dbReference type="InParanoid" id="A0A5J5ETY8"/>
<feature type="compositionally biased region" description="Low complexity" evidence="1">
    <location>
        <begin position="185"/>
        <end position="197"/>
    </location>
</feature>
<evidence type="ECO:0000313" key="2">
    <source>
        <dbReference type="EMBL" id="KAA8903972.1"/>
    </source>
</evidence>
<feature type="compositionally biased region" description="Polar residues" evidence="1">
    <location>
        <begin position="1"/>
        <end position="20"/>
    </location>
</feature>
<protein>
    <submittedName>
        <fullName evidence="2">Uncharacterized protein</fullName>
    </submittedName>
</protein>
<keyword evidence="3" id="KW-1185">Reference proteome</keyword>
<proteinExistence type="predicted"/>
<name>A0A5J5ETY8_9PEZI</name>
<evidence type="ECO:0000256" key="1">
    <source>
        <dbReference type="SAM" id="MobiDB-lite"/>
    </source>
</evidence>
<evidence type="ECO:0000313" key="3">
    <source>
        <dbReference type="Proteomes" id="UP000326924"/>
    </source>
</evidence>
<feature type="region of interest" description="Disordered" evidence="1">
    <location>
        <begin position="115"/>
        <end position="242"/>
    </location>
</feature>
<accession>A0A5J5ETY8</accession>